<accession>A0A392U728</accession>
<feature type="compositionally biased region" description="Basic and acidic residues" evidence="1">
    <location>
        <begin position="1"/>
        <end position="20"/>
    </location>
</feature>
<dbReference type="AlphaFoldDB" id="A0A392U728"/>
<evidence type="ECO:0000313" key="3">
    <source>
        <dbReference type="Proteomes" id="UP000265520"/>
    </source>
</evidence>
<feature type="region of interest" description="Disordered" evidence="1">
    <location>
        <begin position="1"/>
        <end position="25"/>
    </location>
</feature>
<protein>
    <submittedName>
        <fullName evidence="2">Uncharacterized protein</fullName>
    </submittedName>
</protein>
<comment type="caution">
    <text evidence="2">The sequence shown here is derived from an EMBL/GenBank/DDBJ whole genome shotgun (WGS) entry which is preliminary data.</text>
</comment>
<proteinExistence type="predicted"/>
<evidence type="ECO:0000313" key="2">
    <source>
        <dbReference type="EMBL" id="MCI67555.1"/>
    </source>
</evidence>
<feature type="non-terminal residue" evidence="2">
    <location>
        <position position="41"/>
    </location>
</feature>
<organism evidence="2 3">
    <name type="scientific">Trifolium medium</name>
    <dbReference type="NCBI Taxonomy" id="97028"/>
    <lineage>
        <taxon>Eukaryota</taxon>
        <taxon>Viridiplantae</taxon>
        <taxon>Streptophyta</taxon>
        <taxon>Embryophyta</taxon>
        <taxon>Tracheophyta</taxon>
        <taxon>Spermatophyta</taxon>
        <taxon>Magnoliopsida</taxon>
        <taxon>eudicotyledons</taxon>
        <taxon>Gunneridae</taxon>
        <taxon>Pentapetalae</taxon>
        <taxon>rosids</taxon>
        <taxon>fabids</taxon>
        <taxon>Fabales</taxon>
        <taxon>Fabaceae</taxon>
        <taxon>Papilionoideae</taxon>
        <taxon>50 kb inversion clade</taxon>
        <taxon>NPAAA clade</taxon>
        <taxon>Hologalegina</taxon>
        <taxon>IRL clade</taxon>
        <taxon>Trifolieae</taxon>
        <taxon>Trifolium</taxon>
    </lineage>
</organism>
<reference evidence="2 3" key="1">
    <citation type="journal article" date="2018" name="Front. Plant Sci.">
        <title>Red Clover (Trifolium pratense) and Zigzag Clover (T. medium) - A Picture of Genomic Similarities and Differences.</title>
        <authorList>
            <person name="Dluhosova J."/>
            <person name="Istvanek J."/>
            <person name="Nedelnik J."/>
            <person name="Repkova J."/>
        </authorList>
    </citation>
    <scope>NUCLEOTIDE SEQUENCE [LARGE SCALE GENOMIC DNA]</scope>
    <source>
        <strain evidence="3">cv. 10/8</strain>
        <tissue evidence="2">Leaf</tissue>
    </source>
</reference>
<name>A0A392U728_9FABA</name>
<sequence>MREKGAGNQGGKEHARRELKGGTMDIEAAKRRHQHFNFLVL</sequence>
<dbReference type="EMBL" id="LXQA010719408">
    <property type="protein sequence ID" value="MCI67555.1"/>
    <property type="molecule type" value="Genomic_DNA"/>
</dbReference>
<keyword evidence="3" id="KW-1185">Reference proteome</keyword>
<dbReference type="Proteomes" id="UP000265520">
    <property type="component" value="Unassembled WGS sequence"/>
</dbReference>
<evidence type="ECO:0000256" key="1">
    <source>
        <dbReference type="SAM" id="MobiDB-lite"/>
    </source>
</evidence>